<dbReference type="SMART" id="SM01324">
    <property type="entry name" value="YARHG"/>
    <property type="match status" value="1"/>
</dbReference>
<evidence type="ECO:0000256" key="1">
    <source>
        <dbReference type="SAM" id="SignalP"/>
    </source>
</evidence>
<feature type="signal peptide" evidence="1">
    <location>
        <begin position="1"/>
        <end position="19"/>
    </location>
</feature>
<dbReference type="Pfam" id="PF13308">
    <property type="entry name" value="YARHG"/>
    <property type="match status" value="1"/>
</dbReference>
<dbReference type="InterPro" id="IPR025582">
    <property type="entry name" value="YARHG_dom"/>
</dbReference>
<proteinExistence type="predicted"/>
<keyword evidence="1" id="KW-0732">Signal</keyword>
<evidence type="ECO:0000259" key="2">
    <source>
        <dbReference type="SMART" id="SM01324"/>
    </source>
</evidence>
<gene>
    <name evidence="3" type="ORF">SAMN04487775_1211</name>
</gene>
<feature type="domain" description="YARHG" evidence="2">
    <location>
        <begin position="62"/>
        <end position="142"/>
    </location>
</feature>
<evidence type="ECO:0000313" key="4">
    <source>
        <dbReference type="Proteomes" id="UP000182737"/>
    </source>
</evidence>
<protein>
    <submittedName>
        <fullName evidence="3">YARHG domain-containing protein</fullName>
    </submittedName>
</protein>
<dbReference type="AlphaFoldDB" id="A0A1I3NMK5"/>
<organism evidence="3 4">
    <name type="scientific">Treponema bryantii</name>
    <dbReference type="NCBI Taxonomy" id="163"/>
    <lineage>
        <taxon>Bacteria</taxon>
        <taxon>Pseudomonadati</taxon>
        <taxon>Spirochaetota</taxon>
        <taxon>Spirochaetia</taxon>
        <taxon>Spirochaetales</taxon>
        <taxon>Treponemataceae</taxon>
        <taxon>Treponema</taxon>
    </lineage>
</organism>
<keyword evidence="4" id="KW-1185">Reference proteome</keyword>
<accession>A0A1I3NMK5</accession>
<dbReference type="InterPro" id="IPR038434">
    <property type="entry name" value="YARHG_sf"/>
</dbReference>
<dbReference type="OrthoDB" id="359072at2"/>
<name>A0A1I3NMK5_9SPIR</name>
<dbReference type="Gene3D" id="1.20.58.1690">
    <property type="match status" value="1"/>
</dbReference>
<feature type="chain" id="PRO_5010162377" evidence="1">
    <location>
        <begin position="20"/>
        <end position="274"/>
    </location>
</feature>
<dbReference type="RefSeq" id="WP_074933936.1">
    <property type="nucleotide sequence ID" value="NZ_FORI01000021.1"/>
</dbReference>
<reference evidence="4" key="1">
    <citation type="submission" date="2016-10" db="EMBL/GenBank/DDBJ databases">
        <authorList>
            <person name="Varghese N."/>
            <person name="Submissions S."/>
        </authorList>
    </citation>
    <scope>NUCLEOTIDE SEQUENCE [LARGE SCALE GENOMIC DNA]</scope>
    <source>
        <strain evidence="4">XBD1002</strain>
    </source>
</reference>
<dbReference type="Proteomes" id="UP000182737">
    <property type="component" value="Unassembled WGS sequence"/>
</dbReference>
<evidence type="ECO:0000313" key="3">
    <source>
        <dbReference type="EMBL" id="SFJ10533.1"/>
    </source>
</evidence>
<dbReference type="EMBL" id="FORI01000021">
    <property type="protein sequence ID" value="SFJ10533.1"/>
    <property type="molecule type" value="Genomic_DNA"/>
</dbReference>
<sequence>MKKVILSFLLLVTINSVFSQNFEKNKYSTEINCEYPFTYDAFNRIADAEKNIDLLRYKTIIRNGIIEEIEKPYLNDLQLGALTKTELKLFRNLFYAKKGYIFNDEELTKYFKQFPWYKPQSKNISFTDLENTAINRIRIFEADSTSKYEFGNENIIWEVWNGGANERGPLLKLNRDSSFEYTTGQTINRLKKVKGNWSISNNKIILIVESEEAIFGGYDNYDTFQNGTSVKIQYIEPVKITLPINESESYKKYNLNWTDKWLMIGSSDYYISKE</sequence>